<keyword evidence="6" id="KW-0627">Porphyrin biosynthesis</keyword>
<protein>
    <recommendedName>
        <fullName evidence="9">Uroporphyrinogen-III synthase</fullName>
        <ecNumber evidence="3">4.2.1.75</ecNumber>
    </recommendedName>
    <alternativeName>
        <fullName evidence="8">Hydroxymethylbilane hydrolyase [cyclizing]</fullName>
    </alternativeName>
    <alternativeName>
        <fullName evidence="7">Uroporphyrinogen-III cosynthase</fullName>
    </alternativeName>
</protein>
<dbReference type="FunFam" id="3.40.50.10090:FF:000003">
    <property type="entry name" value="uroporphyrinogen-III synthase"/>
    <property type="match status" value="1"/>
</dbReference>
<dbReference type="GO" id="GO:0006785">
    <property type="term" value="P:heme B biosynthetic process"/>
    <property type="evidence" value="ECO:0007669"/>
    <property type="project" value="UniProtKB-ARBA"/>
</dbReference>
<keyword evidence="4" id="KW-0350">Heme biosynthesis</keyword>
<dbReference type="Pfam" id="PF12907">
    <property type="entry name" value="zf-met2"/>
    <property type="match status" value="1"/>
</dbReference>
<evidence type="ECO:0000256" key="2">
    <source>
        <dbReference type="ARBA" id="ARBA00008133"/>
    </source>
</evidence>
<dbReference type="InterPro" id="IPR036108">
    <property type="entry name" value="4pyrrol_syn_uPrphyn_synt_sf"/>
</dbReference>
<evidence type="ECO:0000256" key="8">
    <source>
        <dbReference type="ARBA" id="ARBA00032649"/>
    </source>
</evidence>
<keyword evidence="5" id="KW-0456">Lyase</keyword>
<evidence type="ECO:0000313" key="15">
    <source>
        <dbReference type="Proteomes" id="UP000615446"/>
    </source>
</evidence>
<evidence type="ECO:0000256" key="9">
    <source>
        <dbReference type="ARBA" id="ARBA00040167"/>
    </source>
</evidence>
<comment type="catalytic activity">
    <reaction evidence="10">
        <text>hydroxymethylbilane = uroporphyrinogen III + H2O</text>
        <dbReference type="Rhea" id="RHEA:18965"/>
        <dbReference type="ChEBI" id="CHEBI:15377"/>
        <dbReference type="ChEBI" id="CHEBI:57308"/>
        <dbReference type="ChEBI" id="CHEBI:57845"/>
        <dbReference type="EC" id="4.2.1.75"/>
    </reaction>
</comment>
<dbReference type="SUPFAM" id="SSF69618">
    <property type="entry name" value="HemD-like"/>
    <property type="match status" value="1"/>
</dbReference>
<sequence length="348" mass="39396">MGNGQKAQHKRERAKNDAKKGPTSQLKANEAAKNVVCQVCRNTFLCTVRKKALEEHADNKHNKKLEDCFPGFVETAGNDVQLEEKLIQPDSNVDIYEQKFRELGNYEILYLPLLEHSLVNINELINILKNADNKYRGVITTSQRAVEGLKMGWEQAFFSCGEMKDVLDKWKKLPYFVVGKSTAKAIRELDVNPLGDESGNSESLANYIIKHFNSSSQEEGNSKQLELLFLVGDKRKDDLPNKLVESGFILQELLIYETKPNSLFSNELDKLLNLEKKIDWIVFFSPSGVDISLELLKNKLFEENDIKIASIGKTTSNHLEKIKKTNVNVTSPKPDAESLAKSIHGYNH</sequence>
<feature type="domain" description="Tetrapyrrole biosynthesis uroporphyrinogen III synthase" evidence="12">
    <location>
        <begin position="96"/>
        <end position="340"/>
    </location>
</feature>
<evidence type="ECO:0000259" key="13">
    <source>
        <dbReference type="Pfam" id="PF12907"/>
    </source>
</evidence>
<feature type="region of interest" description="Disordered" evidence="11">
    <location>
        <begin position="1"/>
        <end position="27"/>
    </location>
</feature>
<dbReference type="InterPro" id="IPR039793">
    <property type="entry name" value="UROS/Hem4"/>
</dbReference>
<gene>
    <name evidence="14" type="ORF">RCL2_000492000</name>
</gene>
<evidence type="ECO:0000256" key="11">
    <source>
        <dbReference type="SAM" id="MobiDB-lite"/>
    </source>
</evidence>
<evidence type="ECO:0000256" key="7">
    <source>
        <dbReference type="ARBA" id="ARBA00031702"/>
    </source>
</evidence>
<dbReference type="InterPro" id="IPR039438">
    <property type="entry name" value="At2g23090-like_Znf"/>
</dbReference>
<dbReference type="CDD" id="cd06578">
    <property type="entry name" value="HemD"/>
    <property type="match status" value="1"/>
</dbReference>
<evidence type="ECO:0000256" key="4">
    <source>
        <dbReference type="ARBA" id="ARBA00023133"/>
    </source>
</evidence>
<evidence type="ECO:0000256" key="10">
    <source>
        <dbReference type="ARBA" id="ARBA00048617"/>
    </source>
</evidence>
<dbReference type="PANTHER" id="PTHR12390:SF0">
    <property type="entry name" value="UROPORPHYRINOGEN-III SYNTHASE"/>
    <property type="match status" value="1"/>
</dbReference>
<feature type="region of interest" description="Disordered" evidence="11">
    <location>
        <begin position="327"/>
        <end position="348"/>
    </location>
</feature>
<evidence type="ECO:0000259" key="12">
    <source>
        <dbReference type="Pfam" id="PF02602"/>
    </source>
</evidence>
<dbReference type="Gene3D" id="3.40.50.10090">
    <property type="match status" value="2"/>
</dbReference>
<dbReference type="EMBL" id="BLAL01000030">
    <property type="protein sequence ID" value="GES77562.1"/>
    <property type="molecule type" value="Genomic_DNA"/>
</dbReference>
<dbReference type="Pfam" id="PF02602">
    <property type="entry name" value="HEM4"/>
    <property type="match status" value="1"/>
</dbReference>
<dbReference type="Gene3D" id="4.10.1050.10">
    <property type="entry name" value="At2g23090-like"/>
    <property type="match status" value="1"/>
</dbReference>
<dbReference type="PANTHER" id="PTHR12390">
    <property type="entry name" value="UROPORPHYRINOGEN III SYNTHASE"/>
    <property type="match status" value="1"/>
</dbReference>
<dbReference type="EC" id="4.2.1.75" evidence="3"/>
<evidence type="ECO:0000256" key="5">
    <source>
        <dbReference type="ARBA" id="ARBA00023239"/>
    </source>
</evidence>
<accession>A0A8H3KX60</accession>
<comment type="caution">
    <text evidence="14">The sequence shown here is derived from an EMBL/GenBank/DDBJ whole genome shotgun (WGS) entry which is preliminary data.</text>
</comment>
<evidence type="ECO:0000256" key="3">
    <source>
        <dbReference type="ARBA" id="ARBA00013109"/>
    </source>
</evidence>
<name>A0A8H3KX60_9GLOM</name>
<feature type="domain" description="At2g23090-like zinc-binding" evidence="13">
    <location>
        <begin position="37"/>
        <end position="71"/>
    </location>
</feature>
<dbReference type="AlphaFoldDB" id="A0A8H3KX60"/>
<proteinExistence type="inferred from homology"/>
<evidence type="ECO:0000256" key="1">
    <source>
        <dbReference type="ARBA" id="ARBA00004772"/>
    </source>
</evidence>
<dbReference type="GO" id="GO:0006780">
    <property type="term" value="P:uroporphyrinogen III biosynthetic process"/>
    <property type="evidence" value="ECO:0007669"/>
    <property type="project" value="InterPro"/>
</dbReference>
<dbReference type="OrthoDB" id="5595751at2759"/>
<dbReference type="GO" id="GO:0005829">
    <property type="term" value="C:cytosol"/>
    <property type="evidence" value="ECO:0007669"/>
    <property type="project" value="TreeGrafter"/>
</dbReference>
<reference evidence="14" key="1">
    <citation type="submission" date="2019-10" db="EMBL/GenBank/DDBJ databases">
        <title>Conservation and host-specific expression of non-tandemly repeated heterogenous ribosome RNA gene in arbuscular mycorrhizal fungi.</title>
        <authorList>
            <person name="Maeda T."/>
            <person name="Kobayashi Y."/>
            <person name="Nakagawa T."/>
            <person name="Ezawa T."/>
            <person name="Yamaguchi K."/>
            <person name="Bino T."/>
            <person name="Nishimoto Y."/>
            <person name="Shigenobu S."/>
            <person name="Kawaguchi M."/>
        </authorList>
    </citation>
    <scope>NUCLEOTIDE SEQUENCE</scope>
    <source>
        <strain evidence="14">HR1</strain>
    </source>
</reference>
<evidence type="ECO:0000313" key="14">
    <source>
        <dbReference type="EMBL" id="GES77562.1"/>
    </source>
</evidence>
<comment type="similarity">
    <text evidence="2">Belongs to the uroporphyrinogen-III synthase family.</text>
</comment>
<evidence type="ECO:0000256" key="6">
    <source>
        <dbReference type="ARBA" id="ARBA00023244"/>
    </source>
</evidence>
<organism evidence="14 15">
    <name type="scientific">Rhizophagus clarus</name>
    <dbReference type="NCBI Taxonomy" id="94130"/>
    <lineage>
        <taxon>Eukaryota</taxon>
        <taxon>Fungi</taxon>
        <taxon>Fungi incertae sedis</taxon>
        <taxon>Mucoromycota</taxon>
        <taxon>Glomeromycotina</taxon>
        <taxon>Glomeromycetes</taxon>
        <taxon>Glomerales</taxon>
        <taxon>Glomeraceae</taxon>
        <taxon>Rhizophagus</taxon>
    </lineage>
</organism>
<dbReference type="GO" id="GO:0006782">
    <property type="term" value="P:protoporphyrinogen IX biosynthetic process"/>
    <property type="evidence" value="ECO:0007669"/>
    <property type="project" value="UniProtKB-UniPathway"/>
</dbReference>
<dbReference type="Proteomes" id="UP000615446">
    <property type="component" value="Unassembled WGS sequence"/>
</dbReference>
<dbReference type="SUPFAM" id="SSF118359">
    <property type="entry name" value="Expressed protein At2g23090/F21P24.15"/>
    <property type="match status" value="1"/>
</dbReference>
<dbReference type="InterPro" id="IPR003754">
    <property type="entry name" value="4pyrrol_synth_uPrphyn_synth"/>
</dbReference>
<dbReference type="InterPro" id="IPR026939">
    <property type="entry name" value="ZNF706/At2g23090_sf"/>
</dbReference>
<dbReference type="UniPathway" id="UPA00251">
    <property type="reaction ID" value="UER00320"/>
</dbReference>
<dbReference type="GO" id="GO:0004852">
    <property type="term" value="F:uroporphyrinogen-III synthase activity"/>
    <property type="evidence" value="ECO:0007669"/>
    <property type="project" value="UniProtKB-EC"/>
</dbReference>
<comment type="pathway">
    <text evidence="1">Porphyrin-containing compound metabolism; protoporphyrin-IX biosynthesis; coproporphyrinogen-III from 5-aminolevulinate: step 3/4.</text>
</comment>